<keyword evidence="2" id="KW-1185">Reference proteome</keyword>
<comment type="caution">
    <text evidence="1">The sequence shown here is derived from an EMBL/GenBank/DDBJ whole genome shotgun (WGS) entry which is preliminary data.</text>
</comment>
<name>A0ACB8SM84_9AGAM</name>
<proteinExistence type="predicted"/>
<evidence type="ECO:0000313" key="1">
    <source>
        <dbReference type="EMBL" id="KAI0057530.1"/>
    </source>
</evidence>
<reference evidence="1" key="1">
    <citation type="submission" date="2021-03" db="EMBL/GenBank/DDBJ databases">
        <authorList>
            <consortium name="DOE Joint Genome Institute"/>
            <person name="Ahrendt S."/>
            <person name="Looney B.P."/>
            <person name="Miyauchi S."/>
            <person name="Morin E."/>
            <person name="Drula E."/>
            <person name="Courty P.E."/>
            <person name="Chicoki N."/>
            <person name="Fauchery L."/>
            <person name="Kohler A."/>
            <person name="Kuo A."/>
            <person name="Labutti K."/>
            <person name="Pangilinan J."/>
            <person name="Lipzen A."/>
            <person name="Riley R."/>
            <person name="Andreopoulos W."/>
            <person name="He G."/>
            <person name="Johnson J."/>
            <person name="Barry K.W."/>
            <person name="Grigoriev I.V."/>
            <person name="Nagy L."/>
            <person name="Hibbett D."/>
            <person name="Henrissat B."/>
            <person name="Matheny P.B."/>
            <person name="Labbe J."/>
            <person name="Martin F."/>
        </authorList>
    </citation>
    <scope>NUCLEOTIDE SEQUENCE</scope>
    <source>
        <strain evidence="1">HHB10654</strain>
    </source>
</reference>
<accession>A0ACB8SM84</accession>
<protein>
    <submittedName>
        <fullName evidence="1">Uncharacterized protein</fullName>
    </submittedName>
</protein>
<dbReference type="Proteomes" id="UP000814140">
    <property type="component" value="Unassembled WGS sequence"/>
</dbReference>
<sequence>MAVYTAYAFTTLDSLLVACPETAEQHRCTRTSANALSLRRRPQYYQLVASMKRGAEKQLTQDDSDSDAEDERFTTTSGSDLGRDLQQFDAFSESPFAKSVVFPGFGSASSHTPFTFTPSLTPVAGDQSNKSFQSRNVSTEITSASPSLPTSPSAHYMSASTSLKPKDTNTPTHEALSDVNADPLTYYVSLRGLNISFMKAISDAVESDPFVDIAQVLEQYTEHRACIERAYNSNNSAESSSHSSTRLESAALRTPSSTPLSTPNFARIPSVSKGKSRETGSPVNSPLMVSRTPTLLKTALACGIIPPDTPASASLLGHGSVCGAPINGVGFGLPGTTNSLDMGMIGGSPMSLGVGLVPDPNIDASSIPSTGIHSAPFDETSLQDLHKIERRVQDEGLSQGIAFTAENTDSGATEETMYTSKAKVYKLDKNDALGGTPGWTAVGGVGTLQYKKHKATGASRMLVTESSNNTIVLNVSINNPPQPRLSFSEQAITLLHHGESKESTIYKIHVFSKESVLEFKRALE</sequence>
<reference evidence="1" key="2">
    <citation type="journal article" date="2022" name="New Phytol.">
        <title>Evolutionary transition to the ectomycorrhizal habit in the genomes of a hyperdiverse lineage of mushroom-forming fungi.</title>
        <authorList>
            <person name="Looney B."/>
            <person name="Miyauchi S."/>
            <person name="Morin E."/>
            <person name="Drula E."/>
            <person name="Courty P.E."/>
            <person name="Kohler A."/>
            <person name="Kuo A."/>
            <person name="LaButti K."/>
            <person name="Pangilinan J."/>
            <person name="Lipzen A."/>
            <person name="Riley R."/>
            <person name="Andreopoulos W."/>
            <person name="He G."/>
            <person name="Johnson J."/>
            <person name="Nolan M."/>
            <person name="Tritt A."/>
            <person name="Barry K.W."/>
            <person name="Grigoriev I.V."/>
            <person name="Nagy L.G."/>
            <person name="Hibbett D."/>
            <person name="Henrissat B."/>
            <person name="Matheny P.B."/>
            <person name="Labbe J."/>
            <person name="Martin F.M."/>
        </authorList>
    </citation>
    <scope>NUCLEOTIDE SEQUENCE</scope>
    <source>
        <strain evidence="1">HHB10654</strain>
    </source>
</reference>
<dbReference type="EMBL" id="MU277246">
    <property type="protein sequence ID" value="KAI0057530.1"/>
    <property type="molecule type" value="Genomic_DNA"/>
</dbReference>
<evidence type="ECO:0000313" key="2">
    <source>
        <dbReference type="Proteomes" id="UP000814140"/>
    </source>
</evidence>
<gene>
    <name evidence="1" type="ORF">BV25DRAFT_1920115</name>
</gene>
<organism evidence="1 2">
    <name type="scientific">Artomyces pyxidatus</name>
    <dbReference type="NCBI Taxonomy" id="48021"/>
    <lineage>
        <taxon>Eukaryota</taxon>
        <taxon>Fungi</taxon>
        <taxon>Dikarya</taxon>
        <taxon>Basidiomycota</taxon>
        <taxon>Agaricomycotina</taxon>
        <taxon>Agaricomycetes</taxon>
        <taxon>Russulales</taxon>
        <taxon>Auriscalpiaceae</taxon>
        <taxon>Artomyces</taxon>
    </lineage>
</organism>